<keyword evidence="2" id="KW-1185">Reference proteome</keyword>
<dbReference type="Proteomes" id="UP000092884">
    <property type="component" value="Chromosome"/>
</dbReference>
<evidence type="ECO:0000313" key="1">
    <source>
        <dbReference type="EMBL" id="ANV98387.1"/>
    </source>
</evidence>
<dbReference type="STRING" id="222136.BBW65_06075"/>
<protein>
    <submittedName>
        <fullName evidence="1">Uncharacterized protein</fullName>
    </submittedName>
</protein>
<organism evidence="1 2">
    <name type="scientific">Helicobacter enhydrae</name>
    <dbReference type="NCBI Taxonomy" id="222136"/>
    <lineage>
        <taxon>Bacteria</taxon>
        <taxon>Pseudomonadati</taxon>
        <taxon>Campylobacterota</taxon>
        <taxon>Epsilonproteobacteria</taxon>
        <taxon>Campylobacterales</taxon>
        <taxon>Helicobacteraceae</taxon>
        <taxon>Helicobacter</taxon>
    </lineage>
</organism>
<name>A0A1B1U6G2_9HELI</name>
<proteinExistence type="predicted"/>
<gene>
    <name evidence="1" type="ORF">BBW65_06075</name>
</gene>
<accession>A0A1B1U6G2</accession>
<evidence type="ECO:0000313" key="2">
    <source>
        <dbReference type="Proteomes" id="UP000092884"/>
    </source>
</evidence>
<dbReference type="EMBL" id="CP016503">
    <property type="protein sequence ID" value="ANV98387.1"/>
    <property type="molecule type" value="Genomic_DNA"/>
</dbReference>
<dbReference type="KEGG" id="het:BBW65_06075"/>
<dbReference type="AlphaFoldDB" id="A0A1B1U6G2"/>
<sequence>MENNAISNFITQAFDIYRFRNFVSEVFANSQDGLEFCNATFTKLGHNHIQIQEECALLPQAIILQDVNITPHLKSLLSKSHQSMPK</sequence>
<reference evidence="2" key="1">
    <citation type="submission" date="2016-07" db="EMBL/GenBank/DDBJ databases">
        <authorList>
            <person name="Florea S."/>
            <person name="Webb J.S."/>
            <person name="Jaromczyk J."/>
            <person name="Schardl C.L."/>
        </authorList>
    </citation>
    <scope>NUCLEOTIDE SEQUENCE [LARGE SCALE GENOMIC DNA]</scope>
    <source>
        <strain evidence="2">MIT 01-6242</strain>
    </source>
</reference>
<dbReference type="RefSeq" id="WP_066341065.1">
    <property type="nucleotide sequence ID" value="NZ_CP016503.1"/>
</dbReference>